<evidence type="ECO:0008006" key="3">
    <source>
        <dbReference type="Google" id="ProtNLM"/>
    </source>
</evidence>
<dbReference type="EMBL" id="JAASQJ010000005">
    <property type="protein sequence ID" value="NIJ55478.1"/>
    <property type="molecule type" value="Genomic_DNA"/>
</dbReference>
<dbReference type="RefSeq" id="WP_167275358.1">
    <property type="nucleotide sequence ID" value="NZ_JAASQJ010000005.1"/>
</dbReference>
<evidence type="ECO:0000313" key="2">
    <source>
        <dbReference type="Proteomes" id="UP001179181"/>
    </source>
</evidence>
<dbReference type="InterPro" id="IPR013783">
    <property type="entry name" value="Ig-like_fold"/>
</dbReference>
<reference evidence="1 2" key="1">
    <citation type="submission" date="2020-03" db="EMBL/GenBank/DDBJ databases">
        <title>Genomic Encyclopedia of Type Strains, Phase IV (KMG-IV): sequencing the most valuable type-strain genomes for metagenomic binning, comparative biology and taxonomic classification.</title>
        <authorList>
            <person name="Goeker M."/>
        </authorList>
    </citation>
    <scope>NUCLEOTIDE SEQUENCE [LARGE SCALE GENOMIC DNA]</scope>
    <source>
        <strain evidence="1 2">DSM 102865</strain>
    </source>
</reference>
<dbReference type="Gene3D" id="2.60.40.10">
    <property type="entry name" value="Immunoglobulins"/>
    <property type="match status" value="1"/>
</dbReference>
<name>A0ABX0UR57_9BACT</name>
<accession>A0ABX0UR57</accession>
<comment type="caution">
    <text evidence="1">The sequence shown here is derived from an EMBL/GenBank/DDBJ whole genome shotgun (WGS) entry which is preliminary data.</text>
</comment>
<protein>
    <recommendedName>
        <fullName evidence="3">Por secretion system C-terminal sorting domain-containing protein</fullName>
    </recommendedName>
</protein>
<sequence>MKRKHTYQPSGTAMTIIMVLFFVFRTSAQENFQIKWTMDEVLTGVSSHANFSPNDAALLGGSNAYALNGGYGYGGAIVAAYVVRPWPTFFSSGRYVEFSFTANSFKYNISSISFRLRRSPDGPPQVRVRSAMNNFASDLSTHTLTNPSQFYSYSIPTSFNNLTANTFSIRIYGNGPTTIYGTLWFDEIIINGQVLAIILPIDLTYFKAESEEKKVKLSWETALEKNSKEFIVERSADLKDFESIGKLNAAGDATGRLQYEFVDENPFAGVNYYRLRMVDRDGSFSFSKTLDVIREEEALYLQVIPNPASPEKITIMGKDIETDFLMLTNYAGVAIPFLAEPIRANFINLYPEHALHSGLYFLTYQRNRRKEHVKILVP</sequence>
<proteinExistence type="predicted"/>
<dbReference type="Proteomes" id="UP001179181">
    <property type="component" value="Unassembled WGS sequence"/>
</dbReference>
<keyword evidence="2" id="KW-1185">Reference proteome</keyword>
<gene>
    <name evidence="1" type="ORF">FHS68_004667</name>
</gene>
<organism evidence="1 2">
    <name type="scientific">Dyadobacter arcticus</name>
    <dbReference type="NCBI Taxonomy" id="1078754"/>
    <lineage>
        <taxon>Bacteria</taxon>
        <taxon>Pseudomonadati</taxon>
        <taxon>Bacteroidota</taxon>
        <taxon>Cytophagia</taxon>
        <taxon>Cytophagales</taxon>
        <taxon>Spirosomataceae</taxon>
        <taxon>Dyadobacter</taxon>
    </lineage>
</organism>
<evidence type="ECO:0000313" key="1">
    <source>
        <dbReference type="EMBL" id="NIJ55478.1"/>
    </source>
</evidence>